<gene>
    <name evidence="1" type="ORF">PHPALM_20223</name>
</gene>
<keyword evidence="2" id="KW-1185">Reference proteome</keyword>
<evidence type="ECO:0000313" key="2">
    <source>
        <dbReference type="Proteomes" id="UP000237271"/>
    </source>
</evidence>
<dbReference type="AlphaFoldDB" id="A0A2P4XFE2"/>
<comment type="caution">
    <text evidence="1">The sequence shown here is derived from an EMBL/GenBank/DDBJ whole genome shotgun (WGS) entry which is preliminary data.</text>
</comment>
<organism evidence="1 2">
    <name type="scientific">Phytophthora palmivora</name>
    <dbReference type="NCBI Taxonomy" id="4796"/>
    <lineage>
        <taxon>Eukaryota</taxon>
        <taxon>Sar</taxon>
        <taxon>Stramenopiles</taxon>
        <taxon>Oomycota</taxon>
        <taxon>Peronosporomycetes</taxon>
        <taxon>Peronosporales</taxon>
        <taxon>Peronosporaceae</taxon>
        <taxon>Phytophthora</taxon>
    </lineage>
</organism>
<dbReference type="OrthoDB" id="93278at2759"/>
<protein>
    <submittedName>
        <fullName evidence="1">Uncharacterized protein</fullName>
    </submittedName>
</protein>
<dbReference type="EMBL" id="NCKW01011144">
    <property type="protein sequence ID" value="POM64271.1"/>
    <property type="molecule type" value="Genomic_DNA"/>
</dbReference>
<dbReference type="Proteomes" id="UP000237271">
    <property type="component" value="Unassembled WGS sequence"/>
</dbReference>
<proteinExistence type="predicted"/>
<accession>A0A2P4XFE2</accession>
<evidence type="ECO:0000313" key="1">
    <source>
        <dbReference type="EMBL" id="POM64271.1"/>
    </source>
</evidence>
<reference evidence="1 2" key="1">
    <citation type="journal article" date="2017" name="Genome Biol. Evol.">
        <title>Phytophthora megakarya and P. palmivora, closely related causal agents of cacao black pod rot, underwent increases in genome sizes and gene numbers by different mechanisms.</title>
        <authorList>
            <person name="Ali S.S."/>
            <person name="Shao J."/>
            <person name="Lary D.J."/>
            <person name="Kronmiller B."/>
            <person name="Shen D."/>
            <person name="Strem M.D."/>
            <person name="Amoako-Attah I."/>
            <person name="Akrofi A.Y."/>
            <person name="Begoude B.A."/>
            <person name="Ten Hoopen G.M."/>
            <person name="Coulibaly K."/>
            <person name="Kebe B.I."/>
            <person name="Melnick R.L."/>
            <person name="Guiltinan M.J."/>
            <person name="Tyler B.M."/>
            <person name="Meinhardt L.W."/>
            <person name="Bailey B.A."/>
        </authorList>
    </citation>
    <scope>NUCLEOTIDE SEQUENCE [LARGE SCALE GENOMIC DNA]</scope>
    <source>
        <strain evidence="2">sbr112.9</strain>
    </source>
</reference>
<sequence length="73" mass="8311">MSGREELSAGMKRFVVRCYQFMDCKEARTAFDIHRTRALVAKCLGIGHCTVTTVMQEYNSDNSAKFEVSQNQD</sequence>
<name>A0A2P4XFE2_9STRA</name>